<dbReference type="HOGENOM" id="CLU_3063440_0_0_3"/>
<dbReference type="AlphaFoldDB" id="I4IWK1"/>
<organism evidence="1 2">
    <name type="scientific">Microcystis aeruginosa PCC 9701</name>
    <dbReference type="NCBI Taxonomy" id="721123"/>
    <lineage>
        <taxon>Bacteria</taxon>
        <taxon>Bacillati</taxon>
        <taxon>Cyanobacteriota</taxon>
        <taxon>Cyanophyceae</taxon>
        <taxon>Oscillatoriophycideae</taxon>
        <taxon>Chroococcales</taxon>
        <taxon>Microcystaceae</taxon>
        <taxon>Microcystis</taxon>
    </lineage>
</organism>
<protein>
    <submittedName>
        <fullName evidence="1">Uncharacterized protein</fullName>
    </submittedName>
</protein>
<proteinExistence type="predicted"/>
<gene>
    <name evidence="1" type="ORF">MICAK_560002</name>
</gene>
<accession>I4IWK1</accession>
<sequence>MQSTFTGNLLVMDKIVKNFTEVGQLKPSPKLTFVTVKNWHLSLDLATSFNYKN</sequence>
<dbReference type="Proteomes" id="UP000004047">
    <property type="component" value="Unassembled WGS sequence"/>
</dbReference>
<dbReference type="EMBL" id="CAIQ01000503">
    <property type="protein sequence ID" value="CCI38675.1"/>
    <property type="molecule type" value="Genomic_DNA"/>
</dbReference>
<comment type="caution">
    <text evidence="1">The sequence shown here is derived from an EMBL/GenBank/DDBJ whole genome shotgun (WGS) entry which is preliminary data.</text>
</comment>
<evidence type="ECO:0000313" key="2">
    <source>
        <dbReference type="Proteomes" id="UP000004047"/>
    </source>
</evidence>
<name>I4IWK1_MICAE</name>
<evidence type="ECO:0000313" key="1">
    <source>
        <dbReference type="EMBL" id="CCI38675.1"/>
    </source>
</evidence>
<reference evidence="1 2" key="1">
    <citation type="submission" date="2012-04" db="EMBL/GenBank/DDBJ databases">
        <authorList>
            <person name="Genoscope - CEA"/>
        </authorList>
    </citation>
    <scope>NUCLEOTIDE SEQUENCE [LARGE SCALE GENOMIC DNA]</scope>
    <source>
        <strain evidence="1 2">9701</strain>
    </source>
</reference>